<keyword evidence="1" id="KW-0378">Hydrolase</keyword>
<dbReference type="EMBL" id="LAZR01048410">
    <property type="protein sequence ID" value="KKK91991.1"/>
    <property type="molecule type" value="Genomic_DNA"/>
</dbReference>
<dbReference type="InterPro" id="IPR005754">
    <property type="entry name" value="Sortase"/>
</dbReference>
<name>A0A0F9C5S5_9ZZZZ</name>
<feature type="non-terminal residue" evidence="2">
    <location>
        <position position="1"/>
    </location>
</feature>
<dbReference type="GO" id="GO:0016787">
    <property type="term" value="F:hydrolase activity"/>
    <property type="evidence" value="ECO:0007669"/>
    <property type="project" value="UniProtKB-KW"/>
</dbReference>
<evidence type="ECO:0000313" key="2">
    <source>
        <dbReference type="EMBL" id="KKK91991.1"/>
    </source>
</evidence>
<evidence type="ECO:0000256" key="1">
    <source>
        <dbReference type="ARBA" id="ARBA00022801"/>
    </source>
</evidence>
<gene>
    <name evidence="2" type="ORF">LCGC14_2707390</name>
</gene>
<accession>A0A0F9C5S5</accession>
<dbReference type="AlphaFoldDB" id="A0A0F9C5S5"/>
<organism evidence="2">
    <name type="scientific">marine sediment metagenome</name>
    <dbReference type="NCBI Taxonomy" id="412755"/>
    <lineage>
        <taxon>unclassified sequences</taxon>
        <taxon>metagenomes</taxon>
        <taxon>ecological metagenomes</taxon>
    </lineage>
</organism>
<dbReference type="InterPro" id="IPR023365">
    <property type="entry name" value="Sortase_dom-sf"/>
</dbReference>
<protein>
    <submittedName>
        <fullName evidence="2">Uncharacterized protein</fullName>
    </submittedName>
</protein>
<reference evidence="2" key="1">
    <citation type="journal article" date="2015" name="Nature">
        <title>Complex archaea that bridge the gap between prokaryotes and eukaryotes.</title>
        <authorList>
            <person name="Spang A."/>
            <person name="Saw J.H."/>
            <person name="Jorgensen S.L."/>
            <person name="Zaremba-Niedzwiedzka K."/>
            <person name="Martijn J."/>
            <person name="Lind A.E."/>
            <person name="van Eijk R."/>
            <person name="Schleper C."/>
            <person name="Guy L."/>
            <person name="Ettema T.J."/>
        </authorList>
    </citation>
    <scope>NUCLEOTIDE SEQUENCE</scope>
</reference>
<dbReference type="Gene3D" id="2.40.260.10">
    <property type="entry name" value="Sortase"/>
    <property type="match status" value="1"/>
</dbReference>
<proteinExistence type="predicted"/>
<dbReference type="Pfam" id="PF04203">
    <property type="entry name" value="Sortase"/>
    <property type="match status" value="1"/>
</dbReference>
<comment type="caution">
    <text evidence="2">The sequence shown here is derived from an EMBL/GenBank/DDBJ whole genome shotgun (WGS) entry which is preliminary data.</text>
</comment>
<dbReference type="SUPFAM" id="SSF63817">
    <property type="entry name" value="Sortase"/>
    <property type="match status" value="1"/>
</dbReference>
<sequence>PYSVYDMNIVFVEDTWVLNQADLTLITCYGPQYLQRLVIYAEMLDFYKYGMLH</sequence>